<evidence type="ECO:0000313" key="1">
    <source>
        <dbReference type="EMBL" id="KAH7683490.1"/>
    </source>
</evidence>
<name>A0ACB7W7F7_DIOAL</name>
<proteinExistence type="predicted"/>
<reference evidence="2" key="1">
    <citation type="journal article" date="2022" name="Nat. Commun.">
        <title>Chromosome evolution and the genetic basis of agronomically important traits in greater yam.</title>
        <authorList>
            <person name="Bredeson J.V."/>
            <person name="Lyons J.B."/>
            <person name="Oniyinde I.O."/>
            <person name="Okereke N.R."/>
            <person name="Kolade O."/>
            <person name="Nnabue I."/>
            <person name="Nwadili C.O."/>
            <person name="Hribova E."/>
            <person name="Parker M."/>
            <person name="Nwogha J."/>
            <person name="Shu S."/>
            <person name="Carlson J."/>
            <person name="Kariba R."/>
            <person name="Muthemba S."/>
            <person name="Knop K."/>
            <person name="Barton G.J."/>
            <person name="Sherwood A.V."/>
            <person name="Lopez-Montes A."/>
            <person name="Asiedu R."/>
            <person name="Jamnadass R."/>
            <person name="Muchugi A."/>
            <person name="Goodstein D."/>
            <person name="Egesi C.N."/>
            <person name="Featherston J."/>
            <person name="Asfaw A."/>
            <person name="Simpson G.G."/>
            <person name="Dolezel J."/>
            <person name="Hendre P.S."/>
            <person name="Van Deynze A."/>
            <person name="Kumar P.L."/>
            <person name="Obidiegwu J.E."/>
            <person name="Bhattacharjee R."/>
            <person name="Rokhsar D.S."/>
        </authorList>
    </citation>
    <scope>NUCLEOTIDE SEQUENCE [LARGE SCALE GENOMIC DNA]</scope>
    <source>
        <strain evidence="2">cv. TDa95/00328</strain>
    </source>
</reference>
<sequence>MSSKARTQSCSSCGERLLVPYHARGIRCTRCRSLSSVHSFFPALVFPKVLTNNSYNSYSSSQRYNNYDEITTQPSSIRGMEGDWPDSFPKVTGKKRALLIGISYSRKRYELKGTVNDVNCMKYFLANHFKFPDDSFLILTEDEKDPHRIPTRRNILKAMQWLVSGVSSGNSLFFHFSGHGSQRPCLGGDENDGFDETLCPLDYETEGMIVDDDINEILVRPLPTGARLHAIVDSCHSGTVLDLPYLCKLSRTGSFQWEDQNNSSNTYKGTSGGLAISFSGCGDHQTSADTNALSNNAVTTGAMTFCFIQSVISEPGLTYGRILSAMRTAIRDAGTGAPFSGPIAALFKKVFKCGIDQEPQLASSEKFDIHRMPFIL</sequence>
<comment type="caution">
    <text evidence="1">The sequence shown here is derived from an EMBL/GenBank/DDBJ whole genome shotgun (WGS) entry which is preliminary data.</text>
</comment>
<dbReference type="Proteomes" id="UP000827976">
    <property type="component" value="Chromosome 5"/>
</dbReference>
<keyword evidence="2" id="KW-1185">Reference proteome</keyword>
<evidence type="ECO:0000313" key="2">
    <source>
        <dbReference type="Proteomes" id="UP000827976"/>
    </source>
</evidence>
<gene>
    <name evidence="1" type="ORF">IHE45_05G187500</name>
</gene>
<protein>
    <submittedName>
        <fullName evidence="1">Metacaspase involved in regulation of apoptosis protein</fullName>
    </submittedName>
</protein>
<organism evidence="1 2">
    <name type="scientific">Dioscorea alata</name>
    <name type="common">Purple yam</name>
    <dbReference type="NCBI Taxonomy" id="55571"/>
    <lineage>
        <taxon>Eukaryota</taxon>
        <taxon>Viridiplantae</taxon>
        <taxon>Streptophyta</taxon>
        <taxon>Embryophyta</taxon>
        <taxon>Tracheophyta</taxon>
        <taxon>Spermatophyta</taxon>
        <taxon>Magnoliopsida</taxon>
        <taxon>Liliopsida</taxon>
        <taxon>Dioscoreales</taxon>
        <taxon>Dioscoreaceae</taxon>
        <taxon>Dioscorea</taxon>
    </lineage>
</organism>
<dbReference type="EMBL" id="CM037015">
    <property type="protein sequence ID" value="KAH7683490.1"/>
    <property type="molecule type" value="Genomic_DNA"/>
</dbReference>
<accession>A0ACB7W7F7</accession>